<dbReference type="Gene3D" id="3.40.190.10">
    <property type="entry name" value="Periplasmic binding protein-like II"/>
    <property type="match status" value="1"/>
</dbReference>
<keyword evidence="3 4" id="KW-0732">Signal</keyword>
<evidence type="ECO:0000313" key="6">
    <source>
        <dbReference type="EMBL" id="PWJ84431.1"/>
    </source>
</evidence>
<evidence type="ECO:0000256" key="4">
    <source>
        <dbReference type="SAM" id="SignalP"/>
    </source>
</evidence>
<dbReference type="Gene3D" id="3.10.105.10">
    <property type="entry name" value="Dipeptide-binding Protein, Domain 3"/>
    <property type="match status" value="1"/>
</dbReference>
<feature type="domain" description="Solute-binding protein family 5" evidence="5">
    <location>
        <begin position="78"/>
        <end position="440"/>
    </location>
</feature>
<dbReference type="CDD" id="cd08517">
    <property type="entry name" value="PBP2_NikA_DppA_OppA_like_13"/>
    <property type="match status" value="1"/>
</dbReference>
<evidence type="ECO:0000256" key="3">
    <source>
        <dbReference type="ARBA" id="ARBA00022729"/>
    </source>
</evidence>
<evidence type="ECO:0000256" key="1">
    <source>
        <dbReference type="ARBA" id="ARBA00004418"/>
    </source>
</evidence>
<evidence type="ECO:0000256" key="2">
    <source>
        <dbReference type="ARBA" id="ARBA00005695"/>
    </source>
</evidence>
<dbReference type="SUPFAM" id="SSF53850">
    <property type="entry name" value="Periplasmic binding protein-like II"/>
    <property type="match status" value="1"/>
</dbReference>
<feature type="signal peptide" evidence="4">
    <location>
        <begin position="1"/>
        <end position="30"/>
    </location>
</feature>
<evidence type="ECO:0000313" key="7">
    <source>
        <dbReference type="Proteomes" id="UP000245396"/>
    </source>
</evidence>
<comment type="caution">
    <text evidence="6">The sequence shown here is derived from an EMBL/GenBank/DDBJ whole genome shotgun (WGS) entry which is preliminary data.</text>
</comment>
<dbReference type="RefSeq" id="WP_244916086.1">
    <property type="nucleotide sequence ID" value="NZ_QGGG01000005.1"/>
</dbReference>
<keyword evidence="7" id="KW-1185">Reference proteome</keyword>
<sequence>MNDLTMNRRTVLLAGSASLLAGLMPQMTLAQSNNAARMNVIAFPEPPTLFIGLDQNGSTQTVSGKIYESLLSYDFDFTPKPGLAESWDVSEDGLTYTFHLVKTAKWHDGEPFTADDVVFTTKEFLMEVHPRARGIFQNCETIEAVDEHTVRFTLKQPFAPFLMGFEMSTAPMIPAHLYRGTDFRTNPNNNKPIGTGPFKLAEWNRGSYIRLEKNPDYHGEGEPHLDEIIFQILPDAGARAVAIEQGQVQQAQFFDIEMFDIQRLSELGNIQLITKGYEFYAPVARIEFNTRVEPFNDKRFRQAICHALDKQLFADAIFFGLGKPATGPISNRTRFYDADVKPYDYDLEKAAALLDEMGLKPDANGVRRTVKFLRLPWGETWARFAELVQQQLALIGIKVEIEPADPASWTSKYANWEFEMTSNYPYQFGDPALGVSRFFVSSNIRKGVAYSNCTGYENPEVDALFEKGATATSDADRQAAYSAAQKILVEDVPMAWLVEVDFPTLLDKGYEDVVVSAIGVNETYRKARKA</sequence>
<dbReference type="GO" id="GO:0043190">
    <property type="term" value="C:ATP-binding cassette (ABC) transporter complex"/>
    <property type="evidence" value="ECO:0007669"/>
    <property type="project" value="InterPro"/>
</dbReference>
<organism evidence="6 7">
    <name type="scientific">Pseudaminobacter salicylatoxidans</name>
    <dbReference type="NCBI Taxonomy" id="93369"/>
    <lineage>
        <taxon>Bacteria</taxon>
        <taxon>Pseudomonadati</taxon>
        <taxon>Pseudomonadota</taxon>
        <taxon>Alphaproteobacteria</taxon>
        <taxon>Hyphomicrobiales</taxon>
        <taxon>Phyllobacteriaceae</taxon>
        <taxon>Pseudaminobacter</taxon>
    </lineage>
</organism>
<accession>A0A316C424</accession>
<dbReference type="InterPro" id="IPR030678">
    <property type="entry name" value="Peptide/Ni-bd"/>
</dbReference>
<dbReference type="Proteomes" id="UP000245396">
    <property type="component" value="Unassembled WGS sequence"/>
</dbReference>
<dbReference type="AlphaFoldDB" id="A0A316C424"/>
<dbReference type="GO" id="GO:0015833">
    <property type="term" value="P:peptide transport"/>
    <property type="evidence" value="ECO:0007669"/>
    <property type="project" value="TreeGrafter"/>
</dbReference>
<comment type="subcellular location">
    <subcellularLocation>
        <location evidence="1">Periplasm</location>
    </subcellularLocation>
</comment>
<dbReference type="PANTHER" id="PTHR30290:SF38">
    <property type="entry name" value="D,D-DIPEPTIDE-BINDING PERIPLASMIC PROTEIN DDPA-RELATED"/>
    <property type="match status" value="1"/>
</dbReference>
<proteinExistence type="inferred from homology"/>
<dbReference type="GO" id="GO:1904680">
    <property type="term" value="F:peptide transmembrane transporter activity"/>
    <property type="evidence" value="ECO:0007669"/>
    <property type="project" value="TreeGrafter"/>
</dbReference>
<dbReference type="Pfam" id="PF00496">
    <property type="entry name" value="SBP_bac_5"/>
    <property type="match status" value="1"/>
</dbReference>
<dbReference type="InterPro" id="IPR039424">
    <property type="entry name" value="SBP_5"/>
</dbReference>
<reference evidence="6 7" key="1">
    <citation type="submission" date="2018-05" db="EMBL/GenBank/DDBJ databases">
        <title>Genomic Encyclopedia of Type Strains, Phase IV (KMG-IV): sequencing the most valuable type-strain genomes for metagenomic binning, comparative biology and taxonomic classification.</title>
        <authorList>
            <person name="Goeker M."/>
        </authorList>
    </citation>
    <scope>NUCLEOTIDE SEQUENCE [LARGE SCALE GENOMIC DNA]</scope>
    <source>
        <strain evidence="6 7">DSM 6986</strain>
    </source>
</reference>
<dbReference type="EMBL" id="QGGG01000005">
    <property type="protein sequence ID" value="PWJ84431.1"/>
    <property type="molecule type" value="Genomic_DNA"/>
</dbReference>
<dbReference type="GO" id="GO:0030288">
    <property type="term" value="C:outer membrane-bounded periplasmic space"/>
    <property type="evidence" value="ECO:0007669"/>
    <property type="project" value="UniProtKB-ARBA"/>
</dbReference>
<gene>
    <name evidence="6" type="ORF">C7441_10547</name>
</gene>
<protein>
    <submittedName>
        <fullName evidence="6">Peptide/nickel transport system substrate-binding protein</fullName>
    </submittedName>
</protein>
<comment type="similarity">
    <text evidence="2">Belongs to the bacterial solute-binding protein 5 family.</text>
</comment>
<feature type="chain" id="PRO_5016374785" evidence="4">
    <location>
        <begin position="31"/>
        <end position="530"/>
    </location>
</feature>
<dbReference type="InterPro" id="IPR000914">
    <property type="entry name" value="SBP_5_dom"/>
</dbReference>
<evidence type="ECO:0000259" key="5">
    <source>
        <dbReference type="Pfam" id="PF00496"/>
    </source>
</evidence>
<dbReference type="PANTHER" id="PTHR30290">
    <property type="entry name" value="PERIPLASMIC BINDING COMPONENT OF ABC TRANSPORTER"/>
    <property type="match status" value="1"/>
</dbReference>
<dbReference type="STRING" id="1192868.GCA_000304395_02010"/>
<name>A0A316C424_PSESE</name>
<dbReference type="PIRSF" id="PIRSF002741">
    <property type="entry name" value="MppA"/>
    <property type="match status" value="1"/>
</dbReference>